<dbReference type="Proteomes" id="UP000032309">
    <property type="component" value="Unassembled WGS sequence"/>
</dbReference>
<keyword evidence="2" id="KW-1185">Reference proteome</keyword>
<dbReference type="EMBL" id="BAFN01000001">
    <property type="protein sequence ID" value="GAN35200.1"/>
    <property type="molecule type" value="Genomic_DNA"/>
</dbReference>
<sequence>MPASEFPRGVKNPQFKDMIQIAIELFDLYAESFGFSGTVFDSWYATARFLKHLYEKDKIFYSEMKSNRNIFMYHPAKKTLLHQTR</sequence>
<evidence type="ECO:0000313" key="1">
    <source>
        <dbReference type="EMBL" id="GAN35200.1"/>
    </source>
</evidence>
<proteinExistence type="predicted"/>
<gene>
    <name evidence="1" type="ORF">BROSI_A3749</name>
</gene>
<evidence type="ECO:0000313" key="2">
    <source>
        <dbReference type="Proteomes" id="UP000032309"/>
    </source>
</evidence>
<reference evidence="2" key="1">
    <citation type="journal article" date="2015" name="Genome Announc.">
        <title>Draft Genome Sequence of an Anaerobic Ammonium-Oxidizing Bacterium, "Candidatus Brocadia sinica".</title>
        <authorList>
            <person name="Oshiki M."/>
            <person name="Shinyako-Hata K."/>
            <person name="Satoh H."/>
            <person name="Okabe S."/>
        </authorList>
    </citation>
    <scope>NUCLEOTIDE SEQUENCE [LARGE SCALE GENOMIC DNA]</scope>
    <source>
        <strain evidence="2">JPN1</strain>
    </source>
</reference>
<organism evidence="1 2">
    <name type="scientific">Candidatus Brocadia sinica JPN1</name>
    <dbReference type="NCBI Taxonomy" id="1197129"/>
    <lineage>
        <taxon>Bacteria</taxon>
        <taxon>Pseudomonadati</taxon>
        <taxon>Planctomycetota</taxon>
        <taxon>Candidatus Brocadiia</taxon>
        <taxon>Candidatus Brocadiales</taxon>
        <taxon>Candidatus Brocadiaceae</taxon>
        <taxon>Candidatus Brocadia</taxon>
    </lineage>
</organism>
<dbReference type="Pfam" id="PF04693">
    <property type="entry name" value="DDE_Tnp_2"/>
    <property type="match status" value="1"/>
</dbReference>
<protein>
    <submittedName>
        <fullName evidence="1">Dehydrogenases and related proteins</fullName>
    </submittedName>
</protein>
<comment type="caution">
    <text evidence="1">The sequence shown here is derived from an EMBL/GenBank/DDBJ whole genome shotgun (WGS) entry which is preliminary data.</text>
</comment>
<accession>A0ABQ0K359</accession>
<dbReference type="InterPro" id="IPR006783">
    <property type="entry name" value="Transposase_ISC1217"/>
</dbReference>
<name>A0ABQ0K359_9BACT</name>